<dbReference type="PANTHER" id="PTHR48075">
    <property type="entry name" value="3-HYDROXYACYL-COA DEHYDROGENASE FAMILY PROTEIN"/>
    <property type="match status" value="1"/>
</dbReference>
<evidence type="ECO:0000256" key="4">
    <source>
        <dbReference type="PIRSR" id="PIRSR000105-1"/>
    </source>
</evidence>
<protein>
    <submittedName>
        <fullName evidence="7">3-hydroxyacyl-CoA dehydrogenase NAD-binding domain-containing protein</fullName>
    </submittedName>
</protein>
<evidence type="ECO:0000313" key="7">
    <source>
        <dbReference type="EMBL" id="MCF2533860.1"/>
    </source>
</evidence>
<evidence type="ECO:0000256" key="1">
    <source>
        <dbReference type="ARBA" id="ARBA00005086"/>
    </source>
</evidence>
<dbReference type="InterPro" id="IPR013328">
    <property type="entry name" value="6PGD_dom2"/>
</dbReference>
<evidence type="ECO:0000259" key="6">
    <source>
        <dbReference type="Pfam" id="PF02737"/>
    </source>
</evidence>
<dbReference type="RefSeq" id="WP_235058624.1">
    <property type="nucleotide sequence ID" value="NZ_JAKFHA010000063.1"/>
</dbReference>
<dbReference type="InterPro" id="IPR008927">
    <property type="entry name" value="6-PGluconate_DH-like_C_sf"/>
</dbReference>
<organism evidence="7 8">
    <name type="scientific">Yinghuangia soli</name>
    <dbReference type="NCBI Taxonomy" id="2908204"/>
    <lineage>
        <taxon>Bacteria</taxon>
        <taxon>Bacillati</taxon>
        <taxon>Actinomycetota</taxon>
        <taxon>Actinomycetes</taxon>
        <taxon>Kitasatosporales</taxon>
        <taxon>Streptomycetaceae</taxon>
        <taxon>Yinghuangia</taxon>
    </lineage>
</organism>
<dbReference type="GO" id="GO:0006635">
    <property type="term" value="P:fatty acid beta-oxidation"/>
    <property type="evidence" value="ECO:0007669"/>
    <property type="project" value="TreeGrafter"/>
</dbReference>
<comment type="caution">
    <text evidence="7">The sequence shown here is derived from an EMBL/GenBank/DDBJ whole genome shotgun (WGS) entry which is preliminary data.</text>
</comment>
<dbReference type="Gene3D" id="3.40.50.720">
    <property type="entry name" value="NAD(P)-binding Rossmann-like Domain"/>
    <property type="match status" value="1"/>
</dbReference>
<dbReference type="PANTHER" id="PTHR48075:SF9">
    <property type="entry name" value="3-HYDROXYBUTYRYL-COA DEHYDROGENASE"/>
    <property type="match status" value="1"/>
</dbReference>
<gene>
    <name evidence="7" type="ORF">LZ495_42500</name>
</gene>
<sequence length="301" mass="32101">MTAIQRLGVVGCGAVGSAVAEAAARAGLYVRIVEAHPAAVTAGRSRVESSLEHRVRCGRITPTERDLALGRITFTTDLGDMAERQLVIEAVHEDPAAKAEILAAVDKVLVDDNAVIATSTSSYPIADLAVATSRPENVLGTHIVNPAQPRLVVEVVPSRLTAPRVVTQVARFARDRLGAAVVQVPDRSGFLVNALLVPYLMSAVRMLESGVASIEDIDTGMEKSWSHPVGPLRLLDLVGLDTATAIADAMSAEFQEPLYAPPPLLRRMVAVGHLGRKAGRGFYTYRRQDHLLPTPSSGGRR</sequence>
<dbReference type="InterPro" id="IPR006176">
    <property type="entry name" value="3-OHacyl-CoA_DH_NAD-bd"/>
</dbReference>
<evidence type="ECO:0000256" key="2">
    <source>
        <dbReference type="ARBA" id="ARBA00009463"/>
    </source>
</evidence>
<dbReference type="Gene3D" id="1.10.1040.10">
    <property type="entry name" value="N-(1-d-carboxylethyl)-l-norvaline Dehydrogenase, domain 2"/>
    <property type="match status" value="1"/>
</dbReference>
<proteinExistence type="inferred from homology"/>
<dbReference type="PIRSF" id="PIRSF000105">
    <property type="entry name" value="HCDH"/>
    <property type="match status" value="1"/>
</dbReference>
<evidence type="ECO:0000259" key="5">
    <source>
        <dbReference type="Pfam" id="PF00725"/>
    </source>
</evidence>
<dbReference type="NCBIfam" id="NF005875">
    <property type="entry name" value="PRK07819.1"/>
    <property type="match status" value="1"/>
</dbReference>
<dbReference type="InterPro" id="IPR006108">
    <property type="entry name" value="3HC_DH_C"/>
</dbReference>
<dbReference type="Proteomes" id="UP001165378">
    <property type="component" value="Unassembled WGS sequence"/>
</dbReference>
<dbReference type="Pfam" id="PF00725">
    <property type="entry name" value="3HCDH"/>
    <property type="match status" value="1"/>
</dbReference>
<dbReference type="InterPro" id="IPR022694">
    <property type="entry name" value="3-OHacyl-CoA_DH"/>
</dbReference>
<reference evidence="7" key="1">
    <citation type="submission" date="2022-01" db="EMBL/GenBank/DDBJ databases">
        <title>Genome-Based Taxonomic Classification of the Phylum Actinobacteria.</title>
        <authorList>
            <person name="Gao Y."/>
        </authorList>
    </citation>
    <scope>NUCLEOTIDE SEQUENCE</scope>
    <source>
        <strain evidence="7">KLBMP 8922</strain>
    </source>
</reference>
<keyword evidence="8" id="KW-1185">Reference proteome</keyword>
<accession>A0AA41Q944</accession>
<dbReference type="InterPro" id="IPR036291">
    <property type="entry name" value="NAD(P)-bd_dom_sf"/>
</dbReference>
<dbReference type="EMBL" id="JAKFHA010000063">
    <property type="protein sequence ID" value="MCF2533860.1"/>
    <property type="molecule type" value="Genomic_DNA"/>
</dbReference>
<dbReference type="AlphaFoldDB" id="A0AA41Q944"/>
<evidence type="ECO:0000256" key="3">
    <source>
        <dbReference type="ARBA" id="ARBA00023002"/>
    </source>
</evidence>
<dbReference type="GO" id="GO:0008691">
    <property type="term" value="F:3-hydroxybutyryl-CoA dehydrogenase activity"/>
    <property type="evidence" value="ECO:0007669"/>
    <property type="project" value="TreeGrafter"/>
</dbReference>
<evidence type="ECO:0000313" key="8">
    <source>
        <dbReference type="Proteomes" id="UP001165378"/>
    </source>
</evidence>
<keyword evidence="3" id="KW-0560">Oxidoreductase</keyword>
<feature type="domain" description="3-hydroxyacyl-CoA dehydrogenase NAD binding" evidence="6">
    <location>
        <begin position="7"/>
        <end position="185"/>
    </location>
</feature>
<dbReference type="SUPFAM" id="SSF51735">
    <property type="entry name" value="NAD(P)-binding Rossmann-fold domains"/>
    <property type="match status" value="1"/>
</dbReference>
<dbReference type="SUPFAM" id="SSF48179">
    <property type="entry name" value="6-phosphogluconate dehydrogenase C-terminal domain-like"/>
    <property type="match status" value="1"/>
</dbReference>
<dbReference type="Pfam" id="PF02737">
    <property type="entry name" value="3HCDH_N"/>
    <property type="match status" value="1"/>
</dbReference>
<comment type="similarity">
    <text evidence="2">Belongs to the 3-hydroxyacyl-CoA dehydrogenase family.</text>
</comment>
<dbReference type="GO" id="GO:0070403">
    <property type="term" value="F:NAD+ binding"/>
    <property type="evidence" value="ECO:0007669"/>
    <property type="project" value="InterPro"/>
</dbReference>
<feature type="domain" description="3-hydroxyacyl-CoA dehydrogenase C-terminal" evidence="5">
    <location>
        <begin position="189"/>
        <end position="285"/>
    </location>
</feature>
<feature type="site" description="Important for catalytic activity" evidence="4">
    <location>
        <position position="142"/>
    </location>
</feature>
<name>A0AA41Q944_9ACTN</name>
<comment type="pathway">
    <text evidence="1">Lipid metabolism; butanoate metabolism.</text>
</comment>